<dbReference type="STRING" id="264251.FB00_04065"/>
<dbReference type="PROSITE" id="PS00061">
    <property type="entry name" value="ADH_SHORT"/>
    <property type="match status" value="1"/>
</dbReference>
<dbReference type="Pfam" id="PF13561">
    <property type="entry name" value="adh_short_C2"/>
    <property type="match status" value="1"/>
</dbReference>
<dbReference type="InterPro" id="IPR036291">
    <property type="entry name" value="NAD(P)-bd_dom_sf"/>
</dbReference>
<evidence type="ECO:0000313" key="4">
    <source>
        <dbReference type="Proteomes" id="UP000035265"/>
    </source>
</evidence>
<dbReference type="InterPro" id="IPR020904">
    <property type="entry name" value="Sc_DH/Rdtase_CS"/>
</dbReference>
<dbReference type="Proteomes" id="UP000035265">
    <property type="component" value="Unassembled WGS sequence"/>
</dbReference>
<dbReference type="Gene3D" id="3.40.50.720">
    <property type="entry name" value="NAD(P)-binding Rossmann-like Domain"/>
    <property type="match status" value="1"/>
</dbReference>
<dbReference type="PRINTS" id="PR00081">
    <property type="entry name" value="GDHRDH"/>
</dbReference>
<evidence type="ECO:0008006" key="5">
    <source>
        <dbReference type="Google" id="ProtNLM"/>
    </source>
</evidence>
<comment type="similarity">
    <text evidence="1">Belongs to the short-chain dehydrogenases/reductases (SDR) family.</text>
</comment>
<reference evidence="3 4" key="1">
    <citation type="submission" date="2014-05" db="EMBL/GenBank/DDBJ databases">
        <title>Cellulosimicrobium funkei U11 genome.</title>
        <authorList>
            <person name="Hu C."/>
            <person name="Gong Y."/>
            <person name="Wan W."/>
            <person name="Jiang M."/>
        </authorList>
    </citation>
    <scope>NUCLEOTIDE SEQUENCE [LARGE SCALE GENOMIC DNA]</scope>
    <source>
        <strain evidence="3 4">U11</strain>
    </source>
</reference>
<gene>
    <name evidence="3" type="ORF">FB00_04065</name>
</gene>
<dbReference type="AlphaFoldDB" id="A0A0H2KRM3"/>
<organism evidence="3 4">
    <name type="scientific">Cellulosimicrobium funkei</name>
    <dbReference type="NCBI Taxonomy" id="264251"/>
    <lineage>
        <taxon>Bacteria</taxon>
        <taxon>Bacillati</taxon>
        <taxon>Actinomycetota</taxon>
        <taxon>Actinomycetes</taxon>
        <taxon>Micrococcales</taxon>
        <taxon>Promicromonosporaceae</taxon>
        <taxon>Cellulosimicrobium</taxon>
    </lineage>
</organism>
<dbReference type="PANTHER" id="PTHR42760">
    <property type="entry name" value="SHORT-CHAIN DEHYDROGENASES/REDUCTASES FAMILY MEMBER"/>
    <property type="match status" value="1"/>
</dbReference>
<keyword evidence="4" id="KW-1185">Reference proteome</keyword>
<dbReference type="PRINTS" id="PR00080">
    <property type="entry name" value="SDRFAMILY"/>
</dbReference>
<evidence type="ECO:0000313" key="3">
    <source>
        <dbReference type="EMBL" id="KLN36181.1"/>
    </source>
</evidence>
<dbReference type="SUPFAM" id="SSF51735">
    <property type="entry name" value="NAD(P)-binding Rossmann-fold domains"/>
    <property type="match status" value="1"/>
</dbReference>
<dbReference type="PANTHER" id="PTHR42760:SF40">
    <property type="entry name" value="3-OXOACYL-[ACYL-CARRIER-PROTEIN] REDUCTASE, CHLOROPLASTIC"/>
    <property type="match status" value="1"/>
</dbReference>
<comment type="caution">
    <text evidence="3">The sequence shown here is derived from an EMBL/GenBank/DDBJ whole genome shotgun (WGS) entry which is preliminary data.</text>
</comment>
<dbReference type="FunFam" id="3.40.50.720:FF:000084">
    <property type="entry name" value="Short-chain dehydrogenase reductase"/>
    <property type="match status" value="1"/>
</dbReference>
<evidence type="ECO:0000256" key="1">
    <source>
        <dbReference type="ARBA" id="ARBA00006484"/>
    </source>
</evidence>
<proteinExistence type="inferred from homology"/>
<protein>
    <recommendedName>
        <fullName evidence="5">SDR family oxidoreductase</fullName>
    </recommendedName>
</protein>
<accession>A0A0H2KRM3</accession>
<keyword evidence="2" id="KW-0560">Oxidoreductase</keyword>
<dbReference type="PATRIC" id="fig|264251.5.peg.834"/>
<dbReference type="GO" id="GO:0030497">
    <property type="term" value="P:fatty acid elongation"/>
    <property type="evidence" value="ECO:0007669"/>
    <property type="project" value="TreeGrafter"/>
</dbReference>
<dbReference type="EMBL" id="JNBQ01000002">
    <property type="protein sequence ID" value="KLN36181.1"/>
    <property type="molecule type" value="Genomic_DNA"/>
</dbReference>
<dbReference type="RefSeq" id="WP_047231507.1">
    <property type="nucleotide sequence ID" value="NZ_JNBQ01000002.1"/>
</dbReference>
<evidence type="ECO:0000256" key="2">
    <source>
        <dbReference type="ARBA" id="ARBA00023002"/>
    </source>
</evidence>
<dbReference type="GO" id="GO:0016616">
    <property type="term" value="F:oxidoreductase activity, acting on the CH-OH group of donors, NAD or NADP as acceptor"/>
    <property type="evidence" value="ECO:0007669"/>
    <property type="project" value="TreeGrafter"/>
</dbReference>
<sequence length="265" mass="27307">MTTPAPDAPRVPLAVVTGGAAGIGRAVAERLAADGFRVVCADVVQHDLPALDLGAVPDAPGLVWAPLDVTDHAAVRAAFDDLADAFGGIDALVNNAGIQRHRALEDLTWDEWSAVVDVNLHGVFACLQAAGRHMLAAGRGAVVNISSVSARGSAGRAPYSTTKAAVIGLTATAGAEWAARGVRVNAVAPGYIDTGVFRQGVAQGTLSEETILARIPARRLAQPEEIGNAVSWLVSDQAAYMVGQTVYVDGGFLVDYGVPLAKKPE</sequence>
<name>A0A0H2KRM3_9MICO</name>
<dbReference type="InterPro" id="IPR002347">
    <property type="entry name" value="SDR_fam"/>
</dbReference>